<evidence type="ECO:0000259" key="9">
    <source>
        <dbReference type="Pfam" id="PF25019"/>
    </source>
</evidence>
<dbReference type="PANTHER" id="PTHR36766">
    <property type="entry name" value="PLANT BROAD-SPECTRUM MILDEW RESISTANCE PROTEIN RPW8"/>
    <property type="match status" value="1"/>
</dbReference>
<evidence type="ECO:0000313" key="10">
    <source>
        <dbReference type="EMBL" id="KZM88012.1"/>
    </source>
</evidence>
<evidence type="ECO:0000256" key="2">
    <source>
        <dbReference type="ARBA" id="ARBA00022614"/>
    </source>
</evidence>
<comment type="caution">
    <text evidence="10">The sequence shown here is derived from an EMBL/GenBank/DDBJ whole genome shotgun (WGS) entry which is preliminary data.</text>
</comment>
<dbReference type="PRINTS" id="PR00364">
    <property type="entry name" value="DISEASERSIST"/>
</dbReference>
<dbReference type="OMA" id="VEWMEAS"/>
<evidence type="ECO:0000256" key="3">
    <source>
        <dbReference type="ARBA" id="ARBA00022737"/>
    </source>
</evidence>
<dbReference type="FunFam" id="1.10.10.10:FF:000322">
    <property type="entry name" value="Probable disease resistance protein At1g63360"/>
    <property type="match status" value="1"/>
</dbReference>
<dbReference type="Pfam" id="PF23559">
    <property type="entry name" value="WHD_DRP"/>
    <property type="match status" value="1"/>
</dbReference>
<proteinExistence type="inferred from homology"/>
<dbReference type="Gramene" id="KZM88012">
    <property type="protein sequence ID" value="KZM88012"/>
    <property type="gene ID" value="DCAR_031525"/>
</dbReference>
<dbReference type="InterPro" id="IPR032675">
    <property type="entry name" value="LRR_dom_sf"/>
</dbReference>
<dbReference type="AlphaFoldDB" id="A0A161ZLB8"/>
<dbReference type="SUPFAM" id="SSF52058">
    <property type="entry name" value="L domain-like"/>
    <property type="match status" value="2"/>
</dbReference>
<evidence type="ECO:0000259" key="8">
    <source>
        <dbReference type="Pfam" id="PF23559"/>
    </source>
</evidence>
<dbReference type="STRING" id="79200.A0A161ZLB8"/>
<dbReference type="GO" id="GO:0006952">
    <property type="term" value="P:defense response"/>
    <property type="evidence" value="ECO:0007669"/>
    <property type="project" value="UniProtKB-KW"/>
</dbReference>
<dbReference type="Gene3D" id="3.40.50.300">
    <property type="entry name" value="P-loop containing nucleotide triphosphate hydrolases"/>
    <property type="match status" value="1"/>
</dbReference>
<dbReference type="InterPro" id="IPR036388">
    <property type="entry name" value="WH-like_DNA-bd_sf"/>
</dbReference>
<keyword evidence="4" id="KW-0547">Nucleotide-binding</keyword>
<dbReference type="Gene3D" id="1.10.10.10">
    <property type="entry name" value="Winged helix-like DNA-binding domain superfamily/Winged helix DNA-binding domain"/>
    <property type="match status" value="1"/>
</dbReference>
<evidence type="ECO:0000256" key="1">
    <source>
        <dbReference type="ARBA" id="ARBA00008894"/>
    </source>
</evidence>
<protein>
    <submittedName>
        <fullName evidence="10">Uncharacterized protein</fullName>
    </submittedName>
</protein>
<dbReference type="InterPro" id="IPR042197">
    <property type="entry name" value="Apaf_helical"/>
</dbReference>
<feature type="domain" description="NB-ARC" evidence="7">
    <location>
        <begin position="46"/>
        <end position="183"/>
    </location>
</feature>
<dbReference type="Gene3D" id="3.80.10.10">
    <property type="entry name" value="Ribonuclease Inhibitor"/>
    <property type="match status" value="3"/>
</dbReference>
<organism evidence="10">
    <name type="scientific">Daucus carota subsp. sativus</name>
    <name type="common">Carrot</name>
    <dbReference type="NCBI Taxonomy" id="79200"/>
    <lineage>
        <taxon>Eukaryota</taxon>
        <taxon>Viridiplantae</taxon>
        <taxon>Streptophyta</taxon>
        <taxon>Embryophyta</taxon>
        <taxon>Tracheophyta</taxon>
        <taxon>Spermatophyta</taxon>
        <taxon>Magnoliopsida</taxon>
        <taxon>eudicotyledons</taxon>
        <taxon>Gunneridae</taxon>
        <taxon>Pentapetalae</taxon>
        <taxon>asterids</taxon>
        <taxon>campanulids</taxon>
        <taxon>Apiales</taxon>
        <taxon>Apiaceae</taxon>
        <taxon>Apioideae</taxon>
        <taxon>Scandiceae</taxon>
        <taxon>Daucinae</taxon>
        <taxon>Daucus</taxon>
        <taxon>Daucus sect. Daucus</taxon>
    </lineage>
</organism>
<keyword evidence="2" id="KW-0433">Leucine-rich repeat</keyword>
<dbReference type="InterPro" id="IPR056789">
    <property type="entry name" value="LRR_R13L1-DRL21"/>
</dbReference>
<dbReference type="InterPro" id="IPR027417">
    <property type="entry name" value="P-loop_NTPase"/>
</dbReference>
<evidence type="ECO:0000256" key="4">
    <source>
        <dbReference type="ARBA" id="ARBA00022741"/>
    </source>
</evidence>
<dbReference type="GO" id="GO:0043531">
    <property type="term" value="F:ADP binding"/>
    <property type="evidence" value="ECO:0007669"/>
    <property type="project" value="InterPro"/>
</dbReference>
<dbReference type="PANTHER" id="PTHR36766:SF70">
    <property type="entry name" value="DISEASE RESISTANCE PROTEIN RGA4"/>
    <property type="match status" value="1"/>
</dbReference>
<feature type="domain" description="Disease resistance protein winged helix" evidence="8">
    <location>
        <begin position="268"/>
        <end position="339"/>
    </location>
</feature>
<feature type="domain" description="R13L1/DRL21-like LRR repeat region" evidence="9">
    <location>
        <begin position="519"/>
        <end position="642"/>
    </location>
</feature>
<dbReference type="InterPro" id="IPR058922">
    <property type="entry name" value="WHD_DRP"/>
</dbReference>
<evidence type="ECO:0000259" key="7">
    <source>
        <dbReference type="Pfam" id="PF00931"/>
    </source>
</evidence>
<sequence length="1031" mass="117439">MSSVKNWFSKLEAVAHVAEAFMDQLAYEATRRKVEDRHKRGWEVKLARMVYNTSNVIKMFSKRMWVTVSYDFDFMNILNQMVVSLTSATSELENTEGLIKKLQMYLKGEKFLLVLDDVWNEKPEVWDNLRNSLLAVGGARGSNILVTTRKQEVIDAMQCLVSYQLEKLSDECSWALFKQRAFSQGGVLETETFAGLGRRMVERCGGLPLAIKTLGGLLHSKKSEQEWLLIENSEIWKSKGVLSSLRLSYDNLPYSSLKKCFAFCSTMPKDSKIYKDQLVQTWMALGLLLPPKDSNVLMEDVGNEYFNILLWNSLLQDVQRDKYGNITTCKMHDLVHDLATDLSKHHSTTLMGGHELDHTLKPIYVRLDKGVSNIRPAILKSNFLRAQVLYSGVRVVSDILPCLKHLTVLILNANNVTSELPSSLRKVKYLKHLDISCFHYRLPSYITELYNLQTLRVWNLEELPKNFCNLINLRHLVIENKYMKKSHRTRCMFVGIQRLTCLQTLPHFVASRDQNCLVGQLGGLNNLRGKLDLYGLSDVENMEEASNAKLDTKFNIEHLLLNWSNNDDEREDRGYKDEDVMEGLKPHRNLKELTIDYFKGQKYASWITVMINLVKITFKNCTRCETLLPLGHLPKLREMKIIGLSNIKVIGTDFYEVLGGISSDSSVPGTTQEVTTMYPSMKKLLLLNLPKLKEWLEPFTSTGRESLLVFPILEELCIRNCPTLTRIPRICFPSLKKLEITNLFNSMILETMSGNVNSLTCLLLWNIRARGGSSSSSNRLSALDELLRNNSMSLTTLHLNDYQGLTCLTLGDALEELEVVNCPDLTRIDVVEGSCKVNDLTIGSCPSLSDWAFVRSMRSTLVRLTLGPFSEELDEFPWSFSSSVISFISLTSLTLYGWRNVKSILPAEKLDESLSSTFPALTELHIINFDGVEDLPDLLATLPCLVTLYIRNCKNLRSLPTFNESHSLHYLDIHRCPILQEKCRKGRGPEWFKIQHIPAIKLMSRITLSCFLANWIVKSSSPTSVKKPEVV</sequence>
<dbReference type="Pfam" id="PF25019">
    <property type="entry name" value="LRR_R13L1-DRL21"/>
    <property type="match status" value="1"/>
</dbReference>
<keyword evidence="5" id="KW-0611">Plant defense</keyword>
<evidence type="ECO:0000256" key="5">
    <source>
        <dbReference type="ARBA" id="ARBA00022821"/>
    </source>
</evidence>
<dbReference type="Gene3D" id="1.10.8.430">
    <property type="entry name" value="Helical domain of apoptotic protease-activating factors"/>
    <property type="match status" value="1"/>
</dbReference>
<dbReference type="EMBL" id="LNRQ01000007">
    <property type="protein sequence ID" value="KZM88012.1"/>
    <property type="molecule type" value="Genomic_DNA"/>
</dbReference>
<reference evidence="10" key="1">
    <citation type="journal article" date="2016" name="Nat. Genet.">
        <title>A high-quality carrot genome assembly provides new insights into carotenoid accumulation and asterid genome evolution.</title>
        <authorList>
            <person name="Iorizzo M."/>
            <person name="Ellison S."/>
            <person name="Senalik D."/>
            <person name="Zeng P."/>
            <person name="Satapoomin P."/>
            <person name="Huang J."/>
            <person name="Bowman M."/>
            <person name="Iovene M."/>
            <person name="Sanseverino W."/>
            <person name="Cavagnaro P."/>
            <person name="Yildiz M."/>
            <person name="Macko-Podgorni A."/>
            <person name="Moranska E."/>
            <person name="Grzebelus E."/>
            <person name="Grzebelus D."/>
            <person name="Ashrafi H."/>
            <person name="Zheng Z."/>
            <person name="Cheng S."/>
            <person name="Spooner D."/>
            <person name="Van Deynze A."/>
            <person name="Simon P."/>
        </authorList>
    </citation>
    <scope>NUCLEOTIDE SEQUENCE [LARGE SCALE GENOMIC DNA]</scope>
    <source>
        <tissue evidence="10">Leaf</tissue>
    </source>
</reference>
<gene>
    <name evidence="10" type="ORF">DCAR_031525</name>
</gene>
<keyword evidence="6" id="KW-0067">ATP-binding</keyword>
<name>A0A161ZLB8_DAUCS</name>
<dbReference type="SUPFAM" id="SSF52540">
    <property type="entry name" value="P-loop containing nucleoside triphosphate hydrolases"/>
    <property type="match status" value="1"/>
</dbReference>
<dbReference type="Pfam" id="PF00931">
    <property type="entry name" value="NB-ARC"/>
    <property type="match status" value="1"/>
</dbReference>
<keyword evidence="3" id="KW-0677">Repeat</keyword>
<evidence type="ECO:0000256" key="6">
    <source>
        <dbReference type="ARBA" id="ARBA00022840"/>
    </source>
</evidence>
<dbReference type="GO" id="GO:0005524">
    <property type="term" value="F:ATP binding"/>
    <property type="evidence" value="ECO:0007669"/>
    <property type="project" value="UniProtKB-KW"/>
</dbReference>
<comment type="similarity">
    <text evidence="1">Belongs to the disease resistance NB-LRR family.</text>
</comment>
<accession>A0A161ZLB8</accession>
<dbReference type="InterPro" id="IPR002182">
    <property type="entry name" value="NB-ARC"/>
</dbReference>